<dbReference type="GO" id="GO:0009117">
    <property type="term" value="P:nucleotide metabolic process"/>
    <property type="evidence" value="ECO:0007669"/>
    <property type="project" value="UniProtKB-KW"/>
</dbReference>
<evidence type="ECO:0000256" key="3">
    <source>
        <dbReference type="ARBA" id="ARBA00022490"/>
    </source>
</evidence>
<evidence type="ECO:0000256" key="2">
    <source>
        <dbReference type="ARBA" id="ARBA00004496"/>
    </source>
</evidence>
<dbReference type="Gene3D" id="3.90.950.10">
    <property type="match status" value="1"/>
</dbReference>
<dbReference type="Proteomes" id="UP000198935">
    <property type="component" value="Unassembled WGS sequence"/>
</dbReference>
<keyword evidence="8" id="KW-1185">Reference proteome</keyword>
<dbReference type="FunFam" id="3.90.950.10:FF:000005">
    <property type="entry name" value="7-methyl-GTP pyrophosphatase"/>
    <property type="match status" value="1"/>
</dbReference>
<dbReference type="PANTHER" id="PTHR43213:SF5">
    <property type="entry name" value="BIFUNCTIONAL DTTP_UTP PYROPHOSPHATASE_METHYLTRANSFERASE PROTEIN-RELATED"/>
    <property type="match status" value="1"/>
</dbReference>
<dbReference type="InterPro" id="IPR029001">
    <property type="entry name" value="ITPase-like_fam"/>
</dbReference>
<dbReference type="EC" id="3.6.1.9" evidence="6"/>
<comment type="caution">
    <text evidence="6">Lacks conserved residue(s) required for the propagation of feature annotation.</text>
</comment>
<comment type="cofactor">
    <cofactor evidence="1 6">
        <name>a divalent metal cation</name>
        <dbReference type="ChEBI" id="CHEBI:60240"/>
    </cofactor>
</comment>
<proteinExistence type="inferred from homology"/>
<comment type="catalytic activity">
    <reaction evidence="6">
        <text>UTP + H2O = UMP + diphosphate + H(+)</text>
        <dbReference type="Rhea" id="RHEA:29395"/>
        <dbReference type="ChEBI" id="CHEBI:15377"/>
        <dbReference type="ChEBI" id="CHEBI:15378"/>
        <dbReference type="ChEBI" id="CHEBI:33019"/>
        <dbReference type="ChEBI" id="CHEBI:46398"/>
        <dbReference type="ChEBI" id="CHEBI:57865"/>
        <dbReference type="EC" id="3.6.1.9"/>
    </reaction>
</comment>
<organism evidence="7 8">
    <name type="scientific">Evansella caseinilytica</name>
    <dbReference type="NCBI Taxonomy" id="1503961"/>
    <lineage>
        <taxon>Bacteria</taxon>
        <taxon>Bacillati</taxon>
        <taxon>Bacillota</taxon>
        <taxon>Bacilli</taxon>
        <taxon>Bacillales</taxon>
        <taxon>Bacillaceae</taxon>
        <taxon>Evansella</taxon>
    </lineage>
</organism>
<dbReference type="PIRSF" id="PIRSF006305">
    <property type="entry name" value="Maf"/>
    <property type="match status" value="1"/>
</dbReference>
<evidence type="ECO:0000256" key="1">
    <source>
        <dbReference type="ARBA" id="ARBA00001968"/>
    </source>
</evidence>
<feature type="site" description="Important for substrate specificity" evidence="6">
    <location>
        <position position="70"/>
    </location>
</feature>
<feature type="site" description="Important for substrate specificity" evidence="6">
    <location>
        <position position="12"/>
    </location>
</feature>
<reference evidence="8" key="1">
    <citation type="submission" date="2016-10" db="EMBL/GenBank/DDBJ databases">
        <authorList>
            <person name="Varghese N."/>
            <person name="Submissions S."/>
        </authorList>
    </citation>
    <scope>NUCLEOTIDE SEQUENCE [LARGE SCALE GENOMIC DNA]</scope>
    <source>
        <strain evidence="8">SP</strain>
    </source>
</reference>
<evidence type="ECO:0000256" key="6">
    <source>
        <dbReference type="HAMAP-Rule" id="MF_00528"/>
    </source>
</evidence>
<dbReference type="EMBL" id="FNPI01000005">
    <property type="protein sequence ID" value="SDZ04023.1"/>
    <property type="molecule type" value="Genomic_DNA"/>
</dbReference>
<comment type="subcellular location">
    <subcellularLocation>
        <location evidence="2 6">Cytoplasm</location>
    </subcellularLocation>
</comment>
<comment type="catalytic activity">
    <reaction evidence="6">
        <text>dTTP + H2O = dTMP + diphosphate + H(+)</text>
        <dbReference type="Rhea" id="RHEA:28534"/>
        <dbReference type="ChEBI" id="CHEBI:15377"/>
        <dbReference type="ChEBI" id="CHEBI:15378"/>
        <dbReference type="ChEBI" id="CHEBI:33019"/>
        <dbReference type="ChEBI" id="CHEBI:37568"/>
        <dbReference type="ChEBI" id="CHEBI:63528"/>
        <dbReference type="EC" id="3.6.1.9"/>
    </reaction>
</comment>
<gene>
    <name evidence="7" type="ORF">SAMN05421736_105185</name>
</gene>
<keyword evidence="3 6" id="KW-0963">Cytoplasm</keyword>
<dbReference type="InterPro" id="IPR003697">
    <property type="entry name" value="Maf-like"/>
</dbReference>
<dbReference type="GO" id="GO:0005737">
    <property type="term" value="C:cytoplasm"/>
    <property type="evidence" value="ECO:0007669"/>
    <property type="project" value="UniProtKB-SubCell"/>
</dbReference>
<protein>
    <recommendedName>
        <fullName evidence="6">dTTP/UTP pyrophosphatase</fullName>
        <shortName evidence="6">dTTPase/UTPase</shortName>
        <ecNumber evidence="6">3.6.1.9</ecNumber>
    </recommendedName>
    <alternativeName>
        <fullName evidence="6">Nucleoside triphosphate pyrophosphatase</fullName>
    </alternativeName>
    <alternativeName>
        <fullName evidence="6">Nucleotide pyrophosphatase</fullName>
        <shortName evidence="6">Nucleotide PPase</shortName>
    </alternativeName>
</protein>
<dbReference type="CDD" id="cd00555">
    <property type="entry name" value="Maf"/>
    <property type="match status" value="1"/>
</dbReference>
<dbReference type="GO" id="GO:0036221">
    <property type="term" value="F:UTP diphosphatase activity"/>
    <property type="evidence" value="ECO:0007669"/>
    <property type="project" value="RHEA"/>
</dbReference>
<feature type="active site" description="Proton acceptor" evidence="6">
    <location>
        <position position="69"/>
    </location>
</feature>
<keyword evidence="4 6" id="KW-0378">Hydrolase</keyword>
<accession>A0A1H3PSV0</accession>
<evidence type="ECO:0000313" key="7">
    <source>
        <dbReference type="EMBL" id="SDZ04023.1"/>
    </source>
</evidence>
<sequence length="185" mass="20564">MKPFILASQSPRRKQLLEQVQLSFSIEQSRMEEIINQDDSPQEAVASLAHQKARDVFLRNRHHVVIGADTIVVIDGEILGKPADEKEAKAMLNKLSGRTHHVYTGVSIVSEDKTITFTETAEVHFYELSTEEIDAYVRSGDPFDKAGGYGIQGIGATLVEKIHGDYFTIVGLPIAKVVRALKDFQ</sequence>
<comment type="similarity">
    <text evidence="6">Belongs to the Maf family. YhdE subfamily.</text>
</comment>
<dbReference type="PANTHER" id="PTHR43213">
    <property type="entry name" value="BIFUNCTIONAL DTTP/UTP PYROPHOSPHATASE/METHYLTRANSFERASE PROTEIN-RELATED"/>
    <property type="match status" value="1"/>
</dbReference>
<dbReference type="STRING" id="1503961.SAMN05421736_105185"/>
<dbReference type="GO" id="GO:0036218">
    <property type="term" value="F:dTTP diphosphatase activity"/>
    <property type="evidence" value="ECO:0007669"/>
    <property type="project" value="RHEA"/>
</dbReference>
<evidence type="ECO:0000256" key="5">
    <source>
        <dbReference type="ARBA" id="ARBA00023080"/>
    </source>
</evidence>
<dbReference type="HAMAP" id="MF_00528">
    <property type="entry name" value="Maf"/>
    <property type="match status" value="1"/>
</dbReference>
<evidence type="ECO:0000313" key="8">
    <source>
        <dbReference type="Proteomes" id="UP000198935"/>
    </source>
</evidence>
<keyword evidence="5 6" id="KW-0546">Nucleotide metabolism</keyword>
<name>A0A1H3PSV0_9BACI</name>
<dbReference type="SUPFAM" id="SSF52972">
    <property type="entry name" value="ITPase-like"/>
    <property type="match status" value="1"/>
</dbReference>
<feature type="site" description="Important for substrate specificity" evidence="6">
    <location>
        <position position="152"/>
    </location>
</feature>
<dbReference type="AlphaFoldDB" id="A0A1H3PSV0"/>
<dbReference type="OrthoDB" id="9807767at2"/>
<comment type="function">
    <text evidence="6">Nucleoside triphosphate pyrophosphatase that hydrolyzes dTTP and UTP. May have a dual role in cell division arrest and in preventing the incorporation of modified nucleotides into cellular nucleic acids.</text>
</comment>
<dbReference type="Pfam" id="PF02545">
    <property type="entry name" value="Maf"/>
    <property type="match status" value="1"/>
</dbReference>
<evidence type="ECO:0000256" key="4">
    <source>
        <dbReference type="ARBA" id="ARBA00022801"/>
    </source>
</evidence>
<dbReference type="NCBIfam" id="TIGR00172">
    <property type="entry name" value="maf"/>
    <property type="match status" value="1"/>
</dbReference>